<dbReference type="EMBL" id="MCOG01000324">
    <property type="protein sequence ID" value="ORY17734.1"/>
    <property type="molecule type" value="Genomic_DNA"/>
</dbReference>
<evidence type="ECO:0000313" key="2">
    <source>
        <dbReference type="Proteomes" id="UP000193920"/>
    </source>
</evidence>
<organism evidence="1 2">
    <name type="scientific">Neocallimastix californiae</name>
    <dbReference type="NCBI Taxonomy" id="1754190"/>
    <lineage>
        <taxon>Eukaryota</taxon>
        <taxon>Fungi</taxon>
        <taxon>Fungi incertae sedis</taxon>
        <taxon>Chytridiomycota</taxon>
        <taxon>Chytridiomycota incertae sedis</taxon>
        <taxon>Neocallimastigomycetes</taxon>
        <taxon>Neocallimastigales</taxon>
        <taxon>Neocallimastigaceae</taxon>
        <taxon>Neocallimastix</taxon>
    </lineage>
</organism>
<proteinExistence type="predicted"/>
<comment type="caution">
    <text evidence="1">The sequence shown here is derived from an EMBL/GenBank/DDBJ whole genome shotgun (WGS) entry which is preliminary data.</text>
</comment>
<reference evidence="1 2" key="1">
    <citation type="submission" date="2016-08" db="EMBL/GenBank/DDBJ databases">
        <title>A Parts List for Fungal Cellulosomes Revealed by Comparative Genomics.</title>
        <authorList>
            <consortium name="DOE Joint Genome Institute"/>
            <person name="Haitjema C.H."/>
            <person name="Gilmore S.P."/>
            <person name="Henske J.K."/>
            <person name="Solomon K.V."/>
            <person name="De Groot R."/>
            <person name="Kuo A."/>
            <person name="Mondo S.J."/>
            <person name="Salamov A.A."/>
            <person name="Labutti K."/>
            <person name="Zhao Z."/>
            <person name="Chiniquy J."/>
            <person name="Barry K."/>
            <person name="Brewer H.M."/>
            <person name="Purvine S.O."/>
            <person name="Wright A.T."/>
            <person name="Boxma B."/>
            <person name="Van Alen T."/>
            <person name="Hackstein J.H."/>
            <person name="Baker S.E."/>
            <person name="Grigoriev I.V."/>
            <person name="O'Malley M.A."/>
        </authorList>
    </citation>
    <scope>NUCLEOTIDE SEQUENCE [LARGE SCALE GENOMIC DNA]</scope>
    <source>
        <strain evidence="1 2">G1</strain>
    </source>
</reference>
<gene>
    <name evidence="1" type="ORF">LY90DRAFT_708306</name>
</gene>
<sequence length="199" mass="23735">MIKEFDISSLKEAPICRHCYKSLFENRGDLKRPSSQDYAIDINSIENLIKKSCLDKEDENSVYPSFYLYRNHTIFKNNKNLNLISHHGLLKRDDILLNWVCYKCTKCQRPISSYFYFYSIKNDHEHAKYLHFSHSMENIEEEYRNIWFVACQMLEYFKQKGYETHVIVPAKNTTSLLYLMNASELIGQDEMIIDPIIYN</sequence>
<name>A0A1Y2A5G4_9FUNG</name>
<dbReference type="AlphaFoldDB" id="A0A1Y2A5G4"/>
<accession>A0A1Y2A5G4</accession>
<keyword evidence="2" id="KW-1185">Reference proteome</keyword>
<feature type="non-terminal residue" evidence="1">
    <location>
        <position position="199"/>
    </location>
</feature>
<dbReference type="Proteomes" id="UP000193920">
    <property type="component" value="Unassembled WGS sequence"/>
</dbReference>
<evidence type="ECO:0000313" key="1">
    <source>
        <dbReference type="EMBL" id="ORY17734.1"/>
    </source>
</evidence>
<dbReference type="OrthoDB" id="10333144at2759"/>
<protein>
    <submittedName>
        <fullName evidence="1">Uncharacterized protein</fullName>
    </submittedName>
</protein>